<dbReference type="EMBL" id="JABDTM020028724">
    <property type="protein sequence ID" value="KAH0808483.1"/>
    <property type="molecule type" value="Genomic_DNA"/>
</dbReference>
<reference evidence="3" key="2">
    <citation type="submission" date="2021-08" db="EMBL/GenBank/DDBJ databases">
        <authorList>
            <person name="Eriksson T."/>
        </authorList>
    </citation>
    <scope>NUCLEOTIDE SEQUENCE</scope>
    <source>
        <strain evidence="3">Stoneville</strain>
        <tissue evidence="3">Whole head</tissue>
    </source>
</reference>
<evidence type="ECO:0000256" key="2">
    <source>
        <dbReference type="SAM" id="SignalP"/>
    </source>
</evidence>
<accession>A0A8J6H5J5</accession>
<evidence type="ECO:0000313" key="4">
    <source>
        <dbReference type="Proteomes" id="UP000719412"/>
    </source>
</evidence>
<dbReference type="SMART" id="SM00696">
    <property type="entry name" value="DM9"/>
    <property type="match status" value="1"/>
</dbReference>
<feature type="chain" id="PRO_5035223793" evidence="2">
    <location>
        <begin position="20"/>
        <end position="343"/>
    </location>
</feature>
<sequence>MTTLYLFIAIFSLVPPLYSNKFDYYWREYYGEIPDDAIRAGSDRNYKPTYIGQVLVPNRQIQTVRIYQGRKSVTASANGIFTLTSFIKILCSDKPEKFSWVSTTAAKLHTDLVGRHLVLGGNESGKALNIGRISYKGEVIVGKVCGYNIGDALMYFPYDNKEVTASSYEVLVYDDADIDPIIWGRARYERERSDLSLLRRPSASCGVRGSAVLLPLRLLLIPVEMKKRRPEKQETRRIRWNGSGKRSSRREVFFFGATKSQKKVRDSQDPEIPIELGFQKVRYPARNEEPRNSSDGHRRLRENPENRCDPQENAATKFTQSRYFFERGRVASKRELIALPKKV</sequence>
<dbReference type="Proteomes" id="UP000719412">
    <property type="component" value="Unassembled WGS sequence"/>
</dbReference>
<keyword evidence="4" id="KW-1185">Reference proteome</keyword>
<feature type="signal peptide" evidence="2">
    <location>
        <begin position="1"/>
        <end position="19"/>
    </location>
</feature>
<keyword evidence="2" id="KW-0732">Signal</keyword>
<dbReference type="AlphaFoldDB" id="A0A8J6H5J5"/>
<feature type="region of interest" description="Disordered" evidence="1">
    <location>
        <begin position="283"/>
        <end position="314"/>
    </location>
</feature>
<reference evidence="3" key="1">
    <citation type="journal article" date="2020" name="J Insects Food Feed">
        <title>The yellow mealworm (Tenebrio molitor) genome: a resource for the emerging insects as food and feed industry.</title>
        <authorList>
            <person name="Eriksson T."/>
            <person name="Andere A."/>
            <person name="Kelstrup H."/>
            <person name="Emery V."/>
            <person name="Picard C."/>
        </authorList>
    </citation>
    <scope>NUCLEOTIDE SEQUENCE</scope>
    <source>
        <strain evidence="3">Stoneville</strain>
        <tissue evidence="3">Whole head</tissue>
    </source>
</reference>
<feature type="compositionally biased region" description="Basic and acidic residues" evidence="1">
    <location>
        <begin position="285"/>
        <end position="310"/>
    </location>
</feature>
<name>A0A8J6H5J5_TENMO</name>
<gene>
    <name evidence="3" type="ORF">GEV33_014308</name>
</gene>
<dbReference type="PANTHER" id="PTHR31649">
    <property type="entry name" value="AGAP009604-PA"/>
    <property type="match status" value="1"/>
</dbReference>
<dbReference type="PANTHER" id="PTHR31649:SF10">
    <property type="entry name" value="IP19903P-RELATED"/>
    <property type="match status" value="1"/>
</dbReference>
<proteinExistence type="predicted"/>
<evidence type="ECO:0000256" key="1">
    <source>
        <dbReference type="SAM" id="MobiDB-lite"/>
    </source>
</evidence>
<comment type="caution">
    <text evidence="3">The sequence shown here is derived from an EMBL/GenBank/DDBJ whole genome shotgun (WGS) entry which is preliminary data.</text>
</comment>
<evidence type="ECO:0000313" key="3">
    <source>
        <dbReference type="EMBL" id="KAH0808483.1"/>
    </source>
</evidence>
<dbReference type="InterPro" id="IPR006616">
    <property type="entry name" value="DM9_repeat"/>
</dbReference>
<organism evidence="3 4">
    <name type="scientific">Tenebrio molitor</name>
    <name type="common">Yellow mealworm beetle</name>
    <dbReference type="NCBI Taxonomy" id="7067"/>
    <lineage>
        <taxon>Eukaryota</taxon>
        <taxon>Metazoa</taxon>
        <taxon>Ecdysozoa</taxon>
        <taxon>Arthropoda</taxon>
        <taxon>Hexapoda</taxon>
        <taxon>Insecta</taxon>
        <taxon>Pterygota</taxon>
        <taxon>Neoptera</taxon>
        <taxon>Endopterygota</taxon>
        <taxon>Coleoptera</taxon>
        <taxon>Polyphaga</taxon>
        <taxon>Cucujiformia</taxon>
        <taxon>Tenebrionidae</taxon>
        <taxon>Tenebrio</taxon>
    </lineage>
</organism>
<protein>
    <submittedName>
        <fullName evidence="3">Uncharacterized protein</fullName>
    </submittedName>
</protein>